<dbReference type="RefSeq" id="WP_093155885.1">
    <property type="nucleotide sequence ID" value="NZ_FNEK01000021.1"/>
</dbReference>
<dbReference type="PIRSF" id="PIRSF033239">
    <property type="entry name" value="ExoD"/>
    <property type="match status" value="1"/>
</dbReference>
<protein>
    <submittedName>
        <fullName evidence="2">Uncharacterized conserved protein</fullName>
    </submittedName>
</protein>
<feature type="transmembrane region" description="Helical" evidence="1">
    <location>
        <begin position="65"/>
        <end position="85"/>
    </location>
</feature>
<dbReference type="STRING" id="571298.SAMN04488026_102167"/>
<dbReference type="PANTHER" id="PTHR41795">
    <property type="entry name" value="EXOPOLYSACCHARIDE SYNTHESIS PROTEIN"/>
    <property type="match status" value="1"/>
</dbReference>
<keyword evidence="1" id="KW-0812">Transmembrane</keyword>
<dbReference type="InterPro" id="IPR010331">
    <property type="entry name" value="ExoD"/>
</dbReference>
<dbReference type="EMBL" id="FNEK01000021">
    <property type="protein sequence ID" value="SDJ66167.1"/>
    <property type="molecule type" value="Genomic_DNA"/>
</dbReference>
<name>A0A1G8VJU7_9RHOB</name>
<accession>A0A1G8VJU7</accession>
<evidence type="ECO:0000313" key="2">
    <source>
        <dbReference type="EMBL" id="SDJ66167.1"/>
    </source>
</evidence>
<dbReference type="Pfam" id="PF06055">
    <property type="entry name" value="ExoD"/>
    <property type="match status" value="1"/>
</dbReference>
<evidence type="ECO:0000256" key="1">
    <source>
        <dbReference type="SAM" id="Phobius"/>
    </source>
</evidence>
<dbReference type="OrthoDB" id="8550083at2"/>
<reference evidence="2 3" key="1">
    <citation type="submission" date="2016-10" db="EMBL/GenBank/DDBJ databases">
        <authorList>
            <person name="de Groot N.N."/>
        </authorList>
    </citation>
    <scope>NUCLEOTIDE SEQUENCE [LARGE SCALE GENOMIC DNA]</scope>
    <source>
        <strain evidence="2 3">DSM 25294</strain>
    </source>
</reference>
<keyword evidence="1" id="KW-1133">Transmembrane helix</keyword>
<organism evidence="2 3">
    <name type="scientific">Aliiruegeria lutimaris</name>
    <dbReference type="NCBI Taxonomy" id="571298"/>
    <lineage>
        <taxon>Bacteria</taxon>
        <taxon>Pseudomonadati</taxon>
        <taxon>Pseudomonadota</taxon>
        <taxon>Alphaproteobacteria</taxon>
        <taxon>Rhodobacterales</taxon>
        <taxon>Roseobacteraceae</taxon>
        <taxon>Aliiruegeria</taxon>
    </lineage>
</organism>
<keyword evidence="1" id="KW-0472">Membrane</keyword>
<dbReference type="PANTHER" id="PTHR41795:SF1">
    <property type="entry name" value="EXOPOLYSACCHARIDE SYNTHESIS PROTEIN"/>
    <property type="match status" value="1"/>
</dbReference>
<sequence length="206" mass="22444">MDSPLVKRRRPSLSLPILRTSRSHHLAGNLTLGNLISSLGEASFGWAIVLFSFLTLLPLPPGSSLLTAIPLLVTTIQMMLGYPFVRLPKFLARMKLDQDKLRRTVLRLRPVTRRLERVLATRRTAVFAPRKQRPMGALLFLIAFALFLPVPFSGWFPAVSLLIVGVGFVERDGLVTILGLVLGIASVALTAVLLLSIAAGAEAMIG</sequence>
<feature type="transmembrane region" description="Helical" evidence="1">
    <location>
        <begin position="138"/>
        <end position="168"/>
    </location>
</feature>
<evidence type="ECO:0000313" key="3">
    <source>
        <dbReference type="Proteomes" id="UP000199382"/>
    </source>
</evidence>
<dbReference type="Proteomes" id="UP000199382">
    <property type="component" value="Unassembled WGS sequence"/>
</dbReference>
<dbReference type="AlphaFoldDB" id="A0A1G8VJU7"/>
<feature type="transmembrane region" description="Helical" evidence="1">
    <location>
        <begin position="174"/>
        <end position="201"/>
    </location>
</feature>
<gene>
    <name evidence="2" type="ORF">SAMN04488026_102167</name>
</gene>
<keyword evidence="3" id="KW-1185">Reference proteome</keyword>
<proteinExistence type="predicted"/>